<accession>A0A0F8YES0</accession>
<dbReference type="AlphaFoldDB" id="A0A0F8YES0"/>
<dbReference type="Pfam" id="PF01391">
    <property type="entry name" value="Collagen"/>
    <property type="match status" value="1"/>
</dbReference>
<protein>
    <recommendedName>
        <fullName evidence="3">Peptidoglycan binding-like domain-containing protein</fullName>
    </recommendedName>
</protein>
<evidence type="ECO:0000313" key="2">
    <source>
        <dbReference type="EMBL" id="KKK52649.1"/>
    </source>
</evidence>
<feature type="region of interest" description="Disordered" evidence="1">
    <location>
        <begin position="186"/>
        <end position="241"/>
    </location>
</feature>
<evidence type="ECO:0000256" key="1">
    <source>
        <dbReference type="SAM" id="MobiDB-lite"/>
    </source>
</evidence>
<gene>
    <name evidence="2" type="ORF">LCGC14_3102770</name>
</gene>
<proteinExistence type="predicted"/>
<comment type="caution">
    <text evidence="2">The sequence shown here is derived from an EMBL/GenBank/DDBJ whole genome shotgun (WGS) entry which is preliminary data.</text>
</comment>
<feature type="non-terminal residue" evidence="2">
    <location>
        <position position="1"/>
    </location>
</feature>
<name>A0A0F8YES0_9ZZZZ</name>
<reference evidence="2" key="1">
    <citation type="journal article" date="2015" name="Nature">
        <title>Complex archaea that bridge the gap between prokaryotes and eukaryotes.</title>
        <authorList>
            <person name="Spang A."/>
            <person name="Saw J.H."/>
            <person name="Jorgensen S.L."/>
            <person name="Zaremba-Niedzwiedzka K."/>
            <person name="Martijn J."/>
            <person name="Lind A.E."/>
            <person name="van Eijk R."/>
            <person name="Schleper C."/>
            <person name="Guy L."/>
            <person name="Ettema T.J."/>
        </authorList>
    </citation>
    <scope>NUCLEOTIDE SEQUENCE</scope>
</reference>
<organism evidence="2">
    <name type="scientific">marine sediment metagenome</name>
    <dbReference type="NCBI Taxonomy" id="412755"/>
    <lineage>
        <taxon>unclassified sequences</taxon>
        <taxon>metagenomes</taxon>
        <taxon>ecological metagenomes</taxon>
    </lineage>
</organism>
<dbReference type="InterPro" id="IPR008160">
    <property type="entry name" value="Collagen"/>
</dbReference>
<evidence type="ECO:0008006" key="3">
    <source>
        <dbReference type="Google" id="ProtNLM"/>
    </source>
</evidence>
<dbReference type="EMBL" id="LAZR01066914">
    <property type="protein sequence ID" value="KKK52649.1"/>
    <property type="molecule type" value="Genomic_DNA"/>
</dbReference>
<sequence length="241" mass="25935">LDPYGYGNPHFKVPFGQRPKGWSRGWDFRDCKITRAQVKAIESIRNTHGEIFFRWLGWVIGDTMHIEPQIPPSRAQIDWTTVPNGEIDMPLLPLMYGHGYAVPPPDAKVKGDQSAKVEDVRALQDLMNLAYGARLKLDGQYGPATVAAAFQFLAGYSGHSDAKTGRWVGGNQWGDLHKDLVKAIAGSGGQGEQGEQGIQGEEGEQGEPGEPGAPGAPGEPGEPGEDGKPVTLTIIGDTQVP</sequence>